<comment type="caution">
    <text evidence="1">The sequence shown here is derived from an EMBL/GenBank/DDBJ whole genome shotgun (WGS) entry which is preliminary data.</text>
</comment>
<protein>
    <submittedName>
        <fullName evidence="1">Uncharacterized protein</fullName>
    </submittedName>
</protein>
<dbReference type="RefSeq" id="XP_067922407.1">
    <property type="nucleotide sequence ID" value="XM_068065616.1"/>
</dbReference>
<feature type="non-terminal residue" evidence="1">
    <location>
        <position position="1"/>
    </location>
</feature>
<name>A0A2C6K636_9APIC</name>
<reference evidence="1 2" key="1">
    <citation type="journal article" date="2017" name="Int. J. Parasitol.">
        <title>The genome of the protozoan parasite Cystoisospora suis and a reverse vaccinology approach to identify vaccine candidates.</title>
        <authorList>
            <person name="Palmieri N."/>
            <person name="Shrestha A."/>
            <person name="Ruttkowski B."/>
            <person name="Beck T."/>
            <person name="Vogl C."/>
            <person name="Tomley F."/>
            <person name="Blake D.P."/>
            <person name="Joachim A."/>
        </authorList>
    </citation>
    <scope>NUCLEOTIDE SEQUENCE [LARGE SCALE GENOMIC DNA]</scope>
    <source>
        <strain evidence="1 2">Wien I</strain>
    </source>
</reference>
<evidence type="ECO:0000313" key="1">
    <source>
        <dbReference type="EMBL" id="PHJ20721.1"/>
    </source>
</evidence>
<keyword evidence="2" id="KW-1185">Reference proteome</keyword>
<dbReference type="Proteomes" id="UP000221165">
    <property type="component" value="Unassembled WGS sequence"/>
</dbReference>
<accession>A0A2C6K636</accession>
<dbReference type="EMBL" id="MIGC01002633">
    <property type="protein sequence ID" value="PHJ20721.1"/>
    <property type="molecule type" value="Genomic_DNA"/>
</dbReference>
<proteinExistence type="predicted"/>
<sequence>AVKHLACFGEAIVYTRRLADCRFSLWDKKLDEIGA</sequence>
<dbReference type="GeneID" id="94428827"/>
<gene>
    <name evidence="1" type="ORF">CSUI_005440</name>
</gene>
<evidence type="ECO:0000313" key="2">
    <source>
        <dbReference type="Proteomes" id="UP000221165"/>
    </source>
</evidence>
<dbReference type="VEuPathDB" id="ToxoDB:CSUI_005440"/>
<dbReference type="AlphaFoldDB" id="A0A2C6K636"/>
<organism evidence="1 2">
    <name type="scientific">Cystoisospora suis</name>
    <dbReference type="NCBI Taxonomy" id="483139"/>
    <lineage>
        <taxon>Eukaryota</taxon>
        <taxon>Sar</taxon>
        <taxon>Alveolata</taxon>
        <taxon>Apicomplexa</taxon>
        <taxon>Conoidasida</taxon>
        <taxon>Coccidia</taxon>
        <taxon>Eucoccidiorida</taxon>
        <taxon>Eimeriorina</taxon>
        <taxon>Sarcocystidae</taxon>
        <taxon>Cystoisospora</taxon>
    </lineage>
</organism>